<organism evidence="4 5">
    <name type="scientific">Corallococcus sicarius</name>
    <dbReference type="NCBI Taxonomy" id="2316726"/>
    <lineage>
        <taxon>Bacteria</taxon>
        <taxon>Pseudomonadati</taxon>
        <taxon>Myxococcota</taxon>
        <taxon>Myxococcia</taxon>
        <taxon>Myxococcales</taxon>
        <taxon>Cystobacterineae</taxon>
        <taxon>Myxococcaceae</taxon>
        <taxon>Corallococcus</taxon>
    </lineage>
</organism>
<comment type="caution">
    <text evidence="4">The sequence shown here is derived from an EMBL/GenBank/DDBJ whole genome shotgun (WGS) entry which is preliminary data.</text>
</comment>
<reference evidence="5" key="1">
    <citation type="submission" date="2018-09" db="EMBL/GenBank/DDBJ databases">
        <authorList>
            <person name="Livingstone P.G."/>
            <person name="Whitworth D.E."/>
        </authorList>
    </citation>
    <scope>NUCLEOTIDE SEQUENCE [LARGE SCALE GENOMIC DNA]</scope>
    <source>
        <strain evidence="5">CA040B</strain>
    </source>
</reference>
<protein>
    <submittedName>
        <fullName evidence="4">DUF971 domain-containing protein</fullName>
    </submittedName>
</protein>
<dbReference type="InterPro" id="IPR038492">
    <property type="entry name" value="GBBH-like_N_sf"/>
</dbReference>
<evidence type="ECO:0000313" key="5">
    <source>
        <dbReference type="Proteomes" id="UP000273405"/>
    </source>
</evidence>
<evidence type="ECO:0000256" key="2">
    <source>
        <dbReference type="ARBA" id="ARBA00023004"/>
    </source>
</evidence>
<evidence type="ECO:0000259" key="3">
    <source>
        <dbReference type="Pfam" id="PF06155"/>
    </source>
</evidence>
<proteinExistence type="predicted"/>
<keyword evidence="1" id="KW-0479">Metal-binding</keyword>
<dbReference type="RefSeq" id="WP_120627877.1">
    <property type="nucleotide sequence ID" value="NZ_RAWG01000185.1"/>
</dbReference>
<dbReference type="OrthoDB" id="9794178at2"/>
<dbReference type="Proteomes" id="UP000273405">
    <property type="component" value="Unassembled WGS sequence"/>
</dbReference>
<dbReference type="PANTHER" id="PTHR35303">
    <property type="entry name" value="OS02G0197800 PROTEIN"/>
    <property type="match status" value="1"/>
</dbReference>
<feature type="domain" description="Gamma-butyrobetaine hydroxylase-like N-terminal" evidence="3">
    <location>
        <begin position="37"/>
        <end position="122"/>
    </location>
</feature>
<dbReference type="Gene3D" id="3.30.2020.30">
    <property type="match status" value="1"/>
</dbReference>
<accession>A0A3A8N2S1</accession>
<keyword evidence="5" id="KW-1185">Reference proteome</keyword>
<name>A0A3A8N2S1_9BACT</name>
<dbReference type="AlphaFoldDB" id="A0A3A8N2S1"/>
<dbReference type="InterPro" id="IPR010376">
    <property type="entry name" value="GBBH-like_N"/>
</dbReference>
<dbReference type="Pfam" id="PF06155">
    <property type="entry name" value="GBBH-like_N"/>
    <property type="match status" value="1"/>
</dbReference>
<gene>
    <name evidence="4" type="ORF">D7X12_25465</name>
</gene>
<dbReference type="EMBL" id="RAWG01000185">
    <property type="protein sequence ID" value="RKH38758.1"/>
    <property type="molecule type" value="Genomic_DNA"/>
</dbReference>
<sequence length="129" mass="13980">MVGRGLSVPKTLEGGPVSNFWDRIKPAPKPVSATDAKLSPDGESLTLTWDDGATTTATAQVLRQQCPCAACVDEWTAKRTLDPAKVPANLRVLQMQPVGNYALAFVFSDQHNTGIYPWKLLRDLTQAQG</sequence>
<keyword evidence="2" id="KW-0408">Iron</keyword>
<evidence type="ECO:0000256" key="1">
    <source>
        <dbReference type="ARBA" id="ARBA00022723"/>
    </source>
</evidence>
<evidence type="ECO:0000313" key="4">
    <source>
        <dbReference type="EMBL" id="RKH38758.1"/>
    </source>
</evidence>
<dbReference type="GO" id="GO:0046872">
    <property type="term" value="F:metal ion binding"/>
    <property type="evidence" value="ECO:0007669"/>
    <property type="project" value="UniProtKB-KW"/>
</dbReference>